<sequence>MPAQGVRTSDAKVFQHATAREAPPNDKMKFVPKAYGCPDLSSSYIQYHGLRALTEQDSPWLGFARGAVGGRFQSEVMLGMARAMARRVEAGKSLRNLSYTGAFSDFCSTLASLAPLSYRKFQQQFGGPALDTIRAGRAKNTRFQPGFSPANFVAAAETLRQYDCRGLIALSWDDTQLEPAISAHKDADGVIRVEEGSDLDTIFVQAQLKQATIQRLGIWLLTTPGLPHIPPILVAADA</sequence>
<dbReference type="Proteomes" id="UP000298030">
    <property type="component" value="Unassembled WGS sequence"/>
</dbReference>
<dbReference type="OrthoDB" id="3268677at2759"/>
<reference evidence="1 2" key="1">
    <citation type="journal article" date="2019" name="Nat. Ecol. Evol.">
        <title>Megaphylogeny resolves global patterns of mushroom evolution.</title>
        <authorList>
            <person name="Varga T."/>
            <person name="Krizsan K."/>
            <person name="Foldi C."/>
            <person name="Dima B."/>
            <person name="Sanchez-Garcia M."/>
            <person name="Sanchez-Ramirez S."/>
            <person name="Szollosi G.J."/>
            <person name="Szarkandi J.G."/>
            <person name="Papp V."/>
            <person name="Albert L."/>
            <person name="Andreopoulos W."/>
            <person name="Angelini C."/>
            <person name="Antonin V."/>
            <person name="Barry K.W."/>
            <person name="Bougher N.L."/>
            <person name="Buchanan P."/>
            <person name="Buyck B."/>
            <person name="Bense V."/>
            <person name="Catcheside P."/>
            <person name="Chovatia M."/>
            <person name="Cooper J."/>
            <person name="Damon W."/>
            <person name="Desjardin D."/>
            <person name="Finy P."/>
            <person name="Geml J."/>
            <person name="Haridas S."/>
            <person name="Hughes K."/>
            <person name="Justo A."/>
            <person name="Karasinski D."/>
            <person name="Kautmanova I."/>
            <person name="Kiss B."/>
            <person name="Kocsube S."/>
            <person name="Kotiranta H."/>
            <person name="LaButti K.M."/>
            <person name="Lechner B.E."/>
            <person name="Liimatainen K."/>
            <person name="Lipzen A."/>
            <person name="Lukacs Z."/>
            <person name="Mihaltcheva S."/>
            <person name="Morgado L.N."/>
            <person name="Niskanen T."/>
            <person name="Noordeloos M.E."/>
            <person name="Ohm R.A."/>
            <person name="Ortiz-Santana B."/>
            <person name="Ovrebo C."/>
            <person name="Racz N."/>
            <person name="Riley R."/>
            <person name="Savchenko A."/>
            <person name="Shiryaev A."/>
            <person name="Soop K."/>
            <person name="Spirin V."/>
            <person name="Szebenyi C."/>
            <person name="Tomsovsky M."/>
            <person name="Tulloss R.E."/>
            <person name="Uehling J."/>
            <person name="Grigoriev I.V."/>
            <person name="Vagvolgyi C."/>
            <person name="Papp T."/>
            <person name="Martin F.M."/>
            <person name="Miettinen O."/>
            <person name="Hibbett D.S."/>
            <person name="Nagy L.G."/>
        </authorList>
    </citation>
    <scope>NUCLEOTIDE SEQUENCE [LARGE SCALE GENOMIC DNA]</scope>
    <source>
        <strain evidence="1 2">FP101781</strain>
    </source>
</reference>
<gene>
    <name evidence="1" type="ORF">FA13DRAFT_1793737</name>
</gene>
<accession>A0A4Y7T5R0</accession>
<dbReference type="AlphaFoldDB" id="A0A4Y7T5R0"/>
<protein>
    <submittedName>
        <fullName evidence="1">Uncharacterized protein</fullName>
    </submittedName>
</protein>
<evidence type="ECO:0000313" key="2">
    <source>
        <dbReference type="Proteomes" id="UP000298030"/>
    </source>
</evidence>
<proteinExistence type="predicted"/>
<organism evidence="1 2">
    <name type="scientific">Coprinellus micaceus</name>
    <name type="common">Glistening ink-cap mushroom</name>
    <name type="synonym">Coprinus micaceus</name>
    <dbReference type="NCBI Taxonomy" id="71717"/>
    <lineage>
        <taxon>Eukaryota</taxon>
        <taxon>Fungi</taxon>
        <taxon>Dikarya</taxon>
        <taxon>Basidiomycota</taxon>
        <taxon>Agaricomycotina</taxon>
        <taxon>Agaricomycetes</taxon>
        <taxon>Agaricomycetidae</taxon>
        <taxon>Agaricales</taxon>
        <taxon>Agaricineae</taxon>
        <taxon>Psathyrellaceae</taxon>
        <taxon>Coprinellus</taxon>
    </lineage>
</organism>
<keyword evidence="2" id="KW-1185">Reference proteome</keyword>
<dbReference type="EMBL" id="QPFP01000030">
    <property type="protein sequence ID" value="TEB28899.1"/>
    <property type="molecule type" value="Genomic_DNA"/>
</dbReference>
<name>A0A4Y7T5R0_COPMI</name>
<evidence type="ECO:0000313" key="1">
    <source>
        <dbReference type="EMBL" id="TEB28899.1"/>
    </source>
</evidence>
<comment type="caution">
    <text evidence="1">The sequence shown here is derived from an EMBL/GenBank/DDBJ whole genome shotgun (WGS) entry which is preliminary data.</text>
</comment>